<dbReference type="SUPFAM" id="SSF53474">
    <property type="entry name" value="alpha/beta-Hydrolases"/>
    <property type="match status" value="1"/>
</dbReference>
<dbReference type="NCBIfam" id="NF033523">
    <property type="entry name" value="lasso_peptidase"/>
    <property type="match status" value="1"/>
</dbReference>
<proteinExistence type="predicted"/>
<dbReference type="Pfam" id="PF00326">
    <property type="entry name" value="Peptidase_S9"/>
    <property type="match status" value="1"/>
</dbReference>
<dbReference type="InterPro" id="IPR011659">
    <property type="entry name" value="WD40"/>
</dbReference>
<evidence type="ECO:0000256" key="2">
    <source>
        <dbReference type="ARBA" id="ARBA00022825"/>
    </source>
</evidence>
<dbReference type="InterPro" id="IPR053536">
    <property type="entry name" value="Lasso_peptide_isopeptidase"/>
</dbReference>
<dbReference type="InterPro" id="IPR029058">
    <property type="entry name" value="AB_hydrolase_fold"/>
</dbReference>
<organism evidence="5 6">
    <name type="scientific">Hyphococcus luteus</name>
    <dbReference type="NCBI Taxonomy" id="2058213"/>
    <lineage>
        <taxon>Bacteria</taxon>
        <taxon>Pseudomonadati</taxon>
        <taxon>Pseudomonadota</taxon>
        <taxon>Alphaproteobacteria</taxon>
        <taxon>Parvularculales</taxon>
        <taxon>Parvularculaceae</taxon>
        <taxon>Hyphococcus</taxon>
    </lineage>
</organism>
<name>A0A2S7K3U3_9PROT</name>
<dbReference type="GO" id="GO:0006508">
    <property type="term" value="P:proteolysis"/>
    <property type="evidence" value="ECO:0007669"/>
    <property type="project" value="InterPro"/>
</dbReference>
<keyword evidence="2" id="KW-0720">Serine protease</keyword>
<comment type="caution">
    <text evidence="5">The sequence shown here is derived from an EMBL/GenBank/DDBJ whole genome shotgun (WGS) entry which is preliminary data.</text>
</comment>
<dbReference type="EMBL" id="PJCH01000010">
    <property type="protein sequence ID" value="PQA87169.1"/>
    <property type="molecule type" value="Genomic_DNA"/>
</dbReference>
<dbReference type="InterPro" id="IPR011042">
    <property type="entry name" value="6-blade_b-propeller_TolB-like"/>
</dbReference>
<gene>
    <name evidence="5" type="ORF">CW354_14110</name>
</gene>
<dbReference type="Pfam" id="PF07676">
    <property type="entry name" value="PD40"/>
    <property type="match status" value="1"/>
</dbReference>
<keyword evidence="3" id="KW-0732">Signal</keyword>
<evidence type="ECO:0000256" key="1">
    <source>
        <dbReference type="ARBA" id="ARBA00022801"/>
    </source>
</evidence>
<evidence type="ECO:0000313" key="5">
    <source>
        <dbReference type="EMBL" id="PQA87169.1"/>
    </source>
</evidence>
<reference evidence="5 6" key="1">
    <citation type="submission" date="2017-12" db="EMBL/GenBank/DDBJ databases">
        <authorList>
            <person name="Hurst M.R.H."/>
        </authorList>
    </citation>
    <scope>NUCLEOTIDE SEQUENCE [LARGE SCALE GENOMIC DNA]</scope>
    <source>
        <strain evidence="5 6">SY-3-19</strain>
    </source>
</reference>
<dbReference type="Gene3D" id="3.40.50.1820">
    <property type="entry name" value="alpha/beta hydrolase"/>
    <property type="match status" value="1"/>
</dbReference>
<protein>
    <recommendedName>
        <fullName evidence="4">Peptidase S9 prolyl oligopeptidase catalytic domain-containing protein</fullName>
    </recommendedName>
</protein>
<feature type="signal peptide" evidence="3">
    <location>
        <begin position="1"/>
        <end position="28"/>
    </location>
</feature>
<dbReference type="PANTHER" id="PTHR42776:SF27">
    <property type="entry name" value="DIPEPTIDYL PEPTIDASE FAMILY MEMBER 6"/>
    <property type="match status" value="1"/>
</dbReference>
<evidence type="ECO:0000313" key="6">
    <source>
        <dbReference type="Proteomes" id="UP000239504"/>
    </source>
</evidence>
<feature type="domain" description="Peptidase S9 prolyl oligopeptidase catalytic" evidence="4">
    <location>
        <begin position="540"/>
        <end position="705"/>
    </location>
</feature>
<dbReference type="SUPFAM" id="SSF82171">
    <property type="entry name" value="DPP6 N-terminal domain-like"/>
    <property type="match status" value="1"/>
</dbReference>
<evidence type="ECO:0000256" key="3">
    <source>
        <dbReference type="SAM" id="SignalP"/>
    </source>
</evidence>
<dbReference type="Gene3D" id="2.120.10.30">
    <property type="entry name" value="TolB, C-terminal domain"/>
    <property type="match status" value="1"/>
</dbReference>
<sequence length="753" mass="83448">MPYSRFAAAAKGAAAALLSSGMALLLFACASAPDAGAMRGLAKAPECLPQAEKPAAKRSGVTANDLASLCDIVTFVLSPDGARAAYLVRQADPAADSYTQSWYLARLDGGAEPVVLTGGGDVQLRVLPDGRRIGEFENPQSAWSKDGHWFVFLRSDEGRSQLWRANPDTGVEERLTDHPSADVETFLWSGDGESLIYTLGPDRKVQAEIEEAAAKSGWLVEPEAMLHYQGGIRKIASRCAGFSRANLDSLFASCAGEKWVLDWRSRSSRRLREGESEEGDDARQTPYPSLKARVYSADGVRYIGFENADPETFKGIAPPLRLFVANAENGKKTLCNQPQCAGFTLKQAWWRETASRSEVVFYALDGSGYGTASLYAWSPSDGALRTVWRSDEARLSGCVMARARLTCLHESWTRPPYLAAVSLETGDATTIADPNDGWRRFKFTRIEKLVYKDNAGNETHGHLVYPADYAPGERYPLVITQYRSGGFLRGAVGDEQPIYVYAQNGMFVLSTNLPDDFDMRARVNDLWALQNRAWSDTYVKAREVTALENAVDILDERGLIDPKRVGITGLSYGAMITSVALTKSDYFAAASAATSFLSPTTYYLANSEAERKSQRTILGGAPFSDAITNWRKHSLGLNAEKVNTPYLLQSADSEYLFSVQNYLDLRAAGKPVEMIVYPDEYHVKWRPAHRLAVYRRNIDWFNFWLRGVEDDVPEKAVQYEHWRKMRAEFRAQKTKLKPRFGSISGLLPCSSDK</sequence>
<keyword evidence="1" id="KW-0378">Hydrolase</keyword>
<feature type="chain" id="PRO_5015497900" description="Peptidase S9 prolyl oligopeptidase catalytic domain-containing protein" evidence="3">
    <location>
        <begin position="29"/>
        <end position="753"/>
    </location>
</feature>
<keyword evidence="2" id="KW-0645">Protease</keyword>
<dbReference type="InterPro" id="IPR001375">
    <property type="entry name" value="Peptidase_S9_cat"/>
</dbReference>
<keyword evidence="6" id="KW-1185">Reference proteome</keyword>
<dbReference type="GO" id="GO:0004252">
    <property type="term" value="F:serine-type endopeptidase activity"/>
    <property type="evidence" value="ECO:0007669"/>
    <property type="project" value="TreeGrafter"/>
</dbReference>
<accession>A0A2S7K3U3</accession>
<dbReference type="PROSITE" id="PS51257">
    <property type="entry name" value="PROKAR_LIPOPROTEIN"/>
    <property type="match status" value="1"/>
</dbReference>
<dbReference type="OrthoDB" id="100212at2"/>
<dbReference type="Proteomes" id="UP000239504">
    <property type="component" value="Unassembled WGS sequence"/>
</dbReference>
<dbReference type="AlphaFoldDB" id="A0A2S7K3U3"/>
<evidence type="ECO:0000259" key="4">
    <source>
        <dbReference type="Pfam" id="PF00326"/>
    </source>
</evidence>
<dbReference type="PANTHER" id="PTHR42776">
    <property type="entry name" value="SERINE PEPTIDASE S9 FAMILY MEMBER"/>
    <property type="match status" value="1"/>
</dbReference>